<evidence type="ECO:0000256" key="4">
    <source>
        <dbReference type="ARBA" id="ARBA00022692"/>
    </source>
</evidence>
<reference evidence="9" key="1">
    <citation type="submission" date="2015-06" db="EMBL/GenBank/DDBJ databases">
        <authorList>
            <person name="Urmite Genomes Urmite Genomes"/>
        </authorList>
    </citation>
    <scope>NUCLEOTIDE SEQUENCE [LARGE SCALE GENOMIC DNA]</scope>
    <source>
        <strain evidence="9">CSUR P1867</strain>
    </source>
</reference>
<feature type="transmembrane region" description="Helical" evidence="8">
    <location>
        <begin position="46"/>
        <end position="68"/>
    </location>
</feature>
<feature type="transmembrane region" description="Helical" evidence="8">
    <location>
        <begin position="158"/>
        <end position="180"/>
    </location>
</feature>
<evidence type="ECO:0000256" key="6">
    <source>
        <dbReference type="ARBA" id="ARBA00023136"/>
    </source>
</evidence>
<reference evidence="10 12" key="3">
    <citation type="submission" date="2020-12" db="EMBL/GenBank/DDBJ databases">
        <title>Enhanced detection system for hospital associated transmission using whole genome sequencing surveillance.</title>
        <authorList>
            <person name="Harrison L.H."/>
            <person name="Van Tyne D."/>
            <person name="Marsh J.W."/>
            <person name="Griffith M.P."/>
            <person name="Snyder D.J."/>
            <person name="Cooper V.S."/>
            <person name="Mustapha M."/>
        </authorList>
    </citation>
    <scope>NUCLEOTIDE SEQUENCE [LARGE SCALE GENOMIC DNA]</scope>
    <source>
        <strain evidence="10 12">PR00195</strain>
    </source>
</reference>
<evidence type="ECO:0000256" key="2">
    <source>
        <dbReference type="ARBA" id="ARBA00007928"/>
    </source>
</evidence>
<accession>A0A379ELG2</accession>
<dbReference type="AlphaFoldDB" id="A0A0G4QAG4"/>
<feature type="transmembrane region" description="Helical" evidence="8">
    <location>
        <begin position="12"/>
        <end position="34"/>
    </location>
</feature>
<dbReference type="GO" id="GO:0015190">
    <property type="term" value="F:L-leucine transmembrane transporter activity"/>
    <property type="evidence" value="ECO:0007669"/>
    <property type="project" value="TreeGrafter"/>
</dbReference>
<name>A0A0G4QAG4_9GAMM</name>
<evidence type="ECO:0000313" key="9">
    <source>
        <dbReference type="EMBL" id="CRL62576.1"/>
    </source>
</evidence>
<dbReference type="PANTHER" id="PTHR30086:SF15">
    <property type="entry name" value="LEUCINE EFFLUX PROTEIN"/>
    <property type="match status" value="1"/>
</dbReference>
<feature type="transmembrane region" description="Helical" evidence="8">
    <location>
        <begin position="124"/>
        <end position="146"/>
    </location>
</feature>
<sequence length="215" mass="23447">MLESIGISNIWTYLLGVIFITLVPGPNSIFVLTSSAKHGVKGGYKAALGVFTGDALLIFLAFLGVASLVKTSPVFFIIIKYAGALYLTYLGLKTLYTTFQKKNETPEQVTEVTVKAKDGLYVKALFLSMLNPKMIIFYVSFFIQFIDPKYENAGIPFFVLGVILEICSMLYLSVLIFGGVAITNKVKHNKRLASLSNSCIGAVFLLFGAKLALTA</sequence>
<keyword evidence="3" id="KW-1003">Cell membrane</keyword>
<protein>
    <submittedName>
        <fullName evidence="9 10">Leucine efflux protein</fullName>
    </submittedName>
</protein>
<dbReference type="EMBL" id="JAEKCB010000001">
    <property type="protein sequence ID" value="MBJ2116479.1"/>
    <property type="molecule type" value="Genomic_DNA"/>
</dbReference>
<feature type="transmembrane region" description="Helical" evidence="8">
    <location>
        <begin position="192"/>
        <end position="213"/>
    </location>
</feature>
<keyword evidence="5 8" id="KW-1133">Transmembrane helix</keyword>
<evidence type="ECO:0000313" key="12">
    <source>
        <dbReference type="Proteomes" id="UP000619976"/>
    </source>
</evidence>
<dbReference type="Proteomes" id="UP000183920">
    <property type="component" value="Unassembled WGS sequence"/>
</dbReference>
<dbReference type="RefSeq" id="WP_072063941.1">
    <property type="nucleotide sequence ID" value="NZ_CAXOKJ010000001.1"/>
</dbReference>
<dbReference type="GO" id="GO:0005886">
    <property type="term" value="C:plasma membrane"/>
    <property type="evidence" value="ECO:0007669"/>
    <property type="project" value="UniProtKB-SubCell"/>
</dbReference>
<keyword evidence="12" id="KW-1185">Reference proteome</keyword>
<evidence type="ECO:0000256" key="8">
    <source>
        <dbReference type="SAM" id="Phobius"/>
    </source>
</evidence>
<comment type="catalytic activity">
    <reaction evidence="7">
        <text>L-leucine(in) + H(+)(out) = L-leucine(out) + H(+)(in)</text>
        <dbReference type="Rhea" id="RHEA:28731"/>
        <dbReference type="ChEBI" id="CHEBI:15378"/>
        <dbReference type="ChEBI" id="CHEBI:57427"/>
    </reaction>
    <physiologicalReaction direction="left-to-right" evidence="7">
        <dbReference type="Rhea" id="RHEA:28732"/>
    </physiologicalReaction>
</comment>
<keyword evidence="4 8" id="KW-0812">Transmembrane</keyword>
<gene>
    <name evidence="9" type="primary">leuE_2</name>
    <name evidence="10" type="synonym">leuE</name>
    <name evidence="9" type="ORF">BN1804_02020</name>
    <name evidence="10" type="ORF">JFQ69_02160</name>
</gene>
<dbReference type="NCBIfam" id="NF008201">
    <property type="entry name" value="PRK10958.1"/>
    <property type="match status" value="1"/>
</dbReference>
<dbReference type="GeneID" id="76522897"/>
<proteinExistence type="inferred from homology"/>
<evidence type="ECO:0000256" key="5">
    <source>
        <dbReference type="ARBA" id="ARBA00022989"/>
    </source>
</evidence>
<evidence type="ECO:0000256" key="7">
    <source>
        <dbReference type="ARBA" id="ARBA00048489"/>
    </source>
</evidence>
<comment type="subcellular location">
    <subcellularLocation>
        <location evidence="1">Cell membrane</location>
        <topology evidence="1">Multi-pass membrane protein</topology>
    </subcellularLocation>
</comment>
<evidence type="ECO:0000313" key="11">
    <source>
        <dbReference type="Proteomes" id="UP000183920"/>
    </source>
</evidence>
<evidence type="ECO:0000313" key="10">
    <source>
        <dbReference type="EMBL" id="MBJ2116479.1"/>
    </source>
</evidence>
<dbReference type="GO" id="GO:0015820">
    <property type="term" value="P:L-leucine transport"/>
    <property type="evidence" value="ECO:0007669"/>
    <property type="project" value="TreeGrafter"/>
</dbReference>
<dbReference type="PANTHER" id="PTHR30086">
    <property type="entry name" value="ARGININE EXPORTER PROTEIN ARGO"/>
    <property type="match status" value="1"/>
</dbReference>
<dbReference type="Proteomes" id="UP000619976">
    <property type="component" value="Unassembled WGS sequence"/>
</dbReference>
<evidence type="ECO:0000256" key="1">
    <source>
        <dbReference type="ARBA" id="ARBA00004651"/>
    </source>
</evidence>
<organism evidence="9 11">
    <name type="scientific">Proteus penneri</name>
    <dbReference type="NCBI Taxonomy" id="102862"/>
    <lineage>
        <taxon>Bacteria</taxon>
        <taxon>Pseudomonadati</taxon>
        <taxon>Pseudomonadota</taxon>
        <taxon>Gammaproteobacteria</taxon>
        <taxon>Enterobacterales</taxon>
        <taxon>Morganellaceae</taxon>
        <taxon>Proteus</taxon>
    </lineage>
</organism>
<accession>A0A0G4QAG4</accession>
<dbReference type="PIRSF" id="PIRSF006324">
    <property type="entry name" value="LeuE"/>
    <property type="match status" value="1"/>
</dbReference>
<dbReference type="InterPro" id="IPR001123">
    <property type="entry name" value="LeuE-type"/>
</dbReference>
<comment type="similarity">
    <text evidence="2">Belongs to the Rht family.</text>
</comment>
<evidence type="ECO:0000256" key="3">
    <source>
        <dbReference type="ARBA" id="ARBA00022475"/>
    </source>
</evidence>
<reference evidence="11" key="2">
    <citation type="submission" date="2015-06" db="EMBL/GenBank/DDBJ databases">
        <authorList>
            <person name="Urmite Genomes"/>
        </authorList>
    </citation>
    <scope>NUCLEOTIDE SEQUENCE [LARGE SCALE GENOMIC DNA]</scope>
    <source>
        <strain evidence="11">CSUR P1867</strain>
    </source>
</reference>
<keyword evidence="6 8" id="KW-0472">Membrane</keyword>
<feature type="transmembrane region" description="Helical" evidence="8">
    <location>
        <begin position="74"/>
        <end position="92"/>
    </location>
</feature>
<dbReference type="Pfam" id="PF01810">
    <property type="entry name" value="LysE"/>
    <property type="match status" value="1"/>
</dbReference>
<dbReference type="EMBL" id="CVRY01000004">
    <property type="protein sequence ID" value="CRL62576.1"/>
    <property type="molecule type" value="Genomic_DNA"/>
</dbReference>